<gene>
    <name evidence="1" type="ORF">MNBD_GAMMA09-2924</name>
</gene>
<name>A0A3B0XTZ0_9ZZZZ</name>
<dbReference type="AlphaFoldDB" id="A0A3B0XTZ0"/>
<accession>A0A3B0XTZ0</accession>
<evidence type="ECO:0000313" key="1">
    <source>
        <dbReference type="EMBL" id="VAW65319.1"/>
    </source>
</evidence>
<sequence>MLRIFSLLLIFFGFTFSVNADDWRPTVKEADWVQLTSGEWLRGDIKAFYNRTLEFDSKKLNLLEIDWEDIQYLESHISSIARIENHGVATGKIQLSGDTIKIINDEQTLEFNRDELISFITGEIKESNYWSGKISLGVNVRSGNTDQKDYTAKANIKRRTSKTRLILDYAGNYSVVKSVETINNHRFNFSLDYFKTRHFFYKPIFGEYFRDPFQNLDGKLTIGSGIGYTIVDDHKTEWSISTGPAYLYTQYSSALPDESQNESNPSLSFSTDYETEYSKTLDILAKYSLQVSNKESGGLTHRAELTLENEITGSFDLDISLILDRIGSPRANSDGTLPEKNDYKIVISVGYDF</sequence>
<dbReference type="InterPro" id="IPR007433">
    <property type="entry name" value="DUF481"/>
</dbReference>
<evidence type="ECO:0008006" key="2">
    <source>
        <dbReference type="Google" id="ProtNLM"/>
    </source>
</evidence>
<dbReference type="Pfam" id="PF04338">
    <property type="entry name" value="DUF481"/>
    <property type="match status" value="1"/>
</dbReference>
<proteinExistence type="predicted"/>
<reference evidence="1" key="1">
    <citation type="submission" date="2018-06" db="EMBL/GenBank/DDBJ databases">
        <authorList>
            <person name="Zhirakovskaya E."/>
        </authorList>
    </citation>
    <scope>NUCLEOTIDE SEQUENCE</scope>
</reference>
<organism evidence="1">
    <name type="scientific">hydrothermal vent metagenome</name>
    <dbReference type="NCBI Taxonomy" id="652676"/>
    <lineage>
        <taxon>unclassified sequences</taxon>
        <taxon>metagenomes</taxon>
        <taxon>ecological metagenomes</taxon>
    </lineage>
</organism>
<dbReference type="EMBL" id="UOFI01000067">
    <property type="protein sequence ID" value="VAW65319.1"/>
    <property type="molecule type" value="Genomic_DNA"/>
</dbReference>
<protein>
    <recommendedName>
        <fullName evidence="2">DUF481 domain-containing protein</fullName>
    </recommendedName>
</protein>